<name>A0A1I0JVL9_9ACTN</name>
<evidence type="ECO:0000313" key="1">
    <source>
        <dbReference type="EMBL" id="SEU14196.1"/>
    </source>
</evidence>
<gene>
    <name evidence="1" type="ORF">SAMN05421811_106237</name>
</gene>
<evidence type="ECO:0000313" key="2">
    <source>
        <dbReference type="Proteomes" id="UP000199361"/>
    </source>
</evidence>
<dbReference type="SUPFAM" id="SSF50494">
    <property type="entry name" value="Trypsin-like serine proteases"/>
    <property type="match status" value="1"/>
</dbReference>
<proteinExistence type="predicted"/>
<protein>
    <recommendedName>
        <fullName evidence="3">Trypsin-like peptidase domain-containing protein</fullName>
    </recommendedName>
</protein>
<dbReference type="InterPro" id="IPR009003">
    <property type="entry name" value="Peptidase_S1_PA"/>
</dbReference>
<sequence>MLGSATHLMTDGDGAVLGVAFQVPVLDAQRPGSFLLTAAHCVRPLFDRSQHVRICSPNGTESDCGILFCAAEDVALLYHADRLGEPLPCVADRTEGDVLVRGAPYGVASGQATFDACLAGVEGGLLDIVLRSLTYVEPEAGHDPLVPLPGSPVYRALRGLSGAPVMRVRADRSVQVIGLVTHRNTRGIANRIYGIPTDRLVEILAAQNFALQVTTDPRPTSSDRTILTGLLRELITEPGGDLMLWTRLSGLFYSGEPIDRILEAMLAEPQRYGLDDLALARAGFVHARLRLKREAGAASLVRLREAKARADRADPQDESGLSALMGLRLLMESSRSGDPKNHAHLFEQAIGKISGASSLTDRQKAYEMASALGREAVLAYLSDPPPWPADSVTAGYYKRLETQHLSLLQEYGAALRDKQEVVHIGLAIAPAIWEVSTRAEQVDALVITGKNAAIQRSNAIFYCQMLLVEAMLCRRKQSHLRAFTLACLTTQALNNAGLLLSHEGVAAILRCVKVVDPSLYRLVTLVHKFGIRKGVEIVKCVSTENVEVIDRAGRIAVPYSEQVRDLKDIMTLQLDVLAE</sequence>
<reference evidence="1 2" key="1">
    <citation type="submission" date="2016-10" db="EMBL/GenBank/DDBJ databases">
        <authorList>
            <person name="de Groot N.N."/>
        </authorList>
    </citation>
    <scope>NUCLEOTIDE SEQUENCE [LARGE SCALE GENOMIC DNA]</scope>
    <source>
        <strain evidence="1 2">CGMCC 4.5598</strain>
    </source>
</reference>
<dbReference type="Proteomes" id="UP000199361">
    <property type="component" value="Unassembled WGS sequence"/>
</dbReference>
<keyword evidence="2" id="KW-1185">Reference proteome</keyword>
<dbReference type="STRING" id="568860.SAMN05421811_106237"/>
<accession>A0A1I0JVL9</accession>
<organism evidence="1 2">
    <name type="scientific">Nonomuraea wenchangensis</name>
    <dbReference type="NCBI Taxonomy" id="568860"/>
    <lineage>
        <taxon>Bacteria</taxon>
        <taxon>Bacillati</taxon>
        <taxon>Actinomycetota</taxon>
        <taxon>Actinomycetes</taxon>
        <taxon>Streptosporangiales</taxon>
        <taxon>Streptosporangiaceae</taxon>
        <taxon>Nonomuraea</taxon>
    </lineage>
</organism>
<dbReference type="AlphaFoldDB" id="A0A1I0JVL9"/>
<dbReference type="EMBL" id="FOHX01000006">
    <property type="protein sequence ID" value="SEU14196.1"/>
    <property type="molecule type" value="Genomic_DNA"/>
</dbReference>
<evidence type="ECO:0008006" key="3">
    <source>
        <dbReference type="Google" id="ProtNLM"/>
    </source>
</evidence>